<evidence type="ECO:0000256" key="2">
    <source>
        <dbReference type="ARBA" id="ARBA00023015"/>
    </source>
</evidence>
<dbReference type="GO" id="GO:0046983">
    <property type="term" value="F:protein dimerization activity"/>
    <property type="evidence" value="ECO:0007669"/>
    <property type="project" value="InterPro"/>
</dbReference>
<evidence type="ECO:0000256" key="1">
    <source>
        <dbReference type="ARBA" id="ARBA00005510"/>
    </source>
</evidence>
<comment type="caution">
    <text evidence="9">The sequence shown here is derived from an EMBL/GenBank/DDBJ whole genome shotgun (WGS) entry which is preliminary data.</text>
</comment>
<comment type="similarity">
    <text evidence="1">Belongs to the bHLH protein family.</text>
</comment>
<dbReference type="Pfam" id="PF00010">
    <property type="entry name" value="HLH"/>
    <property type="match status" value="1"/>
</dbReference>
<proteinExistence type="inferred from homology"/>
<evidence type="ECO:0000256" key="7">
    <source>
        <dbReference type="SAM" id="MobiDB-lite"/>
    </source>
</evidence>
<evidence type="ECO:0000313" key="10">
    <source>
        <dbReference type="Proteomes" id="UP000829196"/>
    </source>
</evidence>
<dbReference type="EMBL" id="JAGYWB010000014">
    <property type="protein sequence ID" value="KAI0498766.1"/>
    <property type="molecule type" value="Genomic_DNA"/>
</dbReference>
<dbReference type="PANTHER" id="PTHR46133:SF28">
    <property type="entry name" value="BHLH TRANSCRIPTION FACTOR"/>
    <property type="match status" value="1"/>
</dbReference>
<dbReference type="GO" id="GO:0000976">
    <property type="term" value="F:transcription cis-regulatory region binding"/>
    <property type="evidence" value="ECO:0007669"/>
    <property type="project" value="UniProtKB-ARBA"/>
</dbReference>
<name>A0A8T3AQ39_DENNO</name>
<evidence type="ECO:0000256" key="6">
    <source>
        <dbReference type="SAM" id="Coils"/>
    </source>
</evidence>
<dbReference type="Gene3D" id="4.10.280.10">
    <property type="entry name" value="Helix-loop-helix DNA-binding domain"/>
    <property type="match status" value="1"/>
</dbReference>
<keyword evidence="4" id="KW-0804">Transcription</keyword>
<keyword evidence="5" id="KW-0539">Nucleus</keyword>
<keyword evidence="10" id="KW-1185">Reference proteome</keyword>
<dbReference type="Proteomes" id="UP000829196">
    <property type="component" value="Unassembled WGS sequence"/>
</dbReference>
<dbReference type="InterPro" id="IPR036638">
    <property type="entry name" value="HLH_DNA-bd_sf"/>
</dbReference>
<sequence length="316" mass="35775">MLIIAMREFYKRLTRELENNPLTRLEIGLRVCSDFRGLALWTIPELSAAICQAEASTIVYQAAACSQASATRWTRLESTRDGRIYPPNPPSSSVASAIYQIVNFDFFTVIEKWQWALNTVPCQNGIVALDGSFIETDAFKEQGSRKRVRSESSTQPGSKACREKMRRDRLNDKFLELGSILEPGKPPKVDKVSILKDATRMVNQLRGEAQKLKDLNESLQEKIKELKVEKNELRDEKQRLKAEKESLEQQIKFLNARPSFIPHAPVIPTAFAAQGNKPGQKLMMPIISYPGYPMWQFMQPSDVDTSQDAESRPPVA</sequence>
<accession>A0A8T3AQ39</accession>
<dbReference type="PANTHER" id="PTHR46133">
    <property type="entry name" value="BHLH TRANSCRIPTION FACTOR"/>
    <property type="match status" value="1"/>
</dbReference>
<dbReference type="SUPFAM" id="SSF47459">
    <property type="entry name" value="HLH, helix-loop-helix DNA-binding domain"/>
    <property type="match status" value="1"/>
</dbReference>
<organism evidence="9 10">
    <name type="scientific">Dendrobium nobile</name>
    <name type="common">Orchid</name>
    <dbReference type="NCBI Taxonomy" id="94219"/>
    <lineage>
        <taxon>Eukaryota</taxon>
        <taxon>Viridiplantae</taxon>
        <taxon>Streptophyta</taxon>
        <taxon>Embryophyta</taxon>
        <taxon>Tracheophyta</taxon>
        <taxon>Spermatophyta</taxon>
        <taxon>Magnoliopsida</taxon>
        <taxon>Liliopsida</taxon>
        <taxon>Asparagales</taxon>
        <taxon>Orchidaceae</taxon>
        <taxon>Epidendroideae</taxon>
        <taxon>Malaxideae</taxon>
        <taxon>Dendrobiinae</taxon>
        <taxon>Dendrobium</taxon>
    </lineage>
</organism>
<evidence type="ECO:0000259" key="8">
    <source>
        <dbReference type="PROSITE" id="PS50888"/>
    </source>
</evidence>
<keyword evidence="6" id="KW-0175">Coiled coil</keyword>
<dbReference type="GO" id="GO:0003700">
    <property type="term" value="F:DNA-binding transcription factor activity"/>
    <property type="evidence" value="ECO:0007669"/>
    <property type="project" value="InterPro"/>
</dbReference>
<dbReference type="FunFam" id="4.10.280.10:FF:000104">
    <property type="entry name" value="Transcription factor bHLH34"/>
    <property type="match status" value="1"/>
</dbReference>
<dbReference type="AlphaFoldDB" id="A0A8T3AQ39"/>
<keyword evidence="2" id="KW-0805">Transcription regulation</keyword>
<feature type="coiled-coil region" evidence="6">
    <location>
        <begin position="195"/>
        <end position="257"/>
    </location>
</feature>
<dbReference type="PROSITE" id="PS50888">
    <property type="entry name" value="BHLH"/>
    <property type="match status" value="1"/>
</dbReference>
<dbReference type="SMART" id="SM00353">
    <property type="entry name" value="HLH"/>
    <property type="match status" value="1"/>
</dbReference>
<dbReference type="InterPro" id="IPR044818">
    <property type="entry name" value="ILR3-like"/>
</dbReference>
<protein>
    <recommendedName>
        <fullName evidence="8">BHLH domain-containing protein</fullName>
    </recommendedName>
</protein>
<dbReference type="SMR" id="A0A8T3AQ39"/>
<dbReference type="OrthoDB" id="515493at2759"/>
<dbReference type="InterPro" id="IPR011598">
    <property type="entry name" value="bHLH_dom"/>
</dbReference>
<evidence type="ECO:0000256" key="5">
    <source>
        <dbReference type="ARBA" id="ARBA00023242"/>
    </source>
</evidence>
<dbReference type="GO" id="GO:0006879">
    <property type="term" value="P:intracellular iron ion homeostasis"/>
    <property type="evidence" value="ECO:0007669"/>
    <property type="project" value="InterPro"/>
</dbReference>
<gene>
    <name evidence="9" type="ORF">KFK09_019658</name>
</gene>
<evidence type="ECO:0000256" key="3">
    <source>
        <dbReference type="ARBA" id="ARBA00023125"/>
    </source>
</evidence>
<dbReference type="CDD" id="cd11446">
    <property type="entry name" value="bHLH_AtILR3_like"/>
    <property type="match status" value="1"/>
</dbReference>
<keyword evidence="3" id="KW-0238">DNA-binding</keyword>
<evidence type="ECO:0000256" key="4">
    <source>
        <dbReference type="ARBA" id="ARBA00023163"/>
    </source>
</evidence>
<evidence type="ECO:0000313" key="9">
    <source>
        <dbReference type="EMBL" id="KAI0498766.1"/>
    </source>
</evidence>
<reference evidence="9" key="1">
    <citation type="journal article" date="2022" name="Front. Genet.">
        <title>Chromosome-Scale Assembly of the Dendrobium nobile Genome Provides Insights Into the Molecular Mechanism of the Biosynthesis of the Medicinal Active Ingredient of Dendrobium.</title>
        <authorList>
            <person name="Xu Q."/>
            <person name="Niu S.-C."/>
            <person name="Li K.-L."/>
            <person name="Zheng P.-J."/>
            <person name="Zhang X.-J."/>
            <person name="Jia Y."/>
            <person name="Liu Y."/>
            <person name="Niu Y.-X."/>
            <person name="Yu L.-H."/>
            <person name="Chen D.-F."/>
            <person name="Zhang G.-Q."/>
        </authorList>
    </citation>
    <scope>NUCLEOTIDE SEQUENCE</scope>
    <source>
        <tissue evidence="9">Leaf</tissue>
    </source>
</reference>
<feature type="region of interest" description="Disordered" evidence="7">
    <location>
        <begin position="144"/>
        <end position="163"/>
    </location>
</feature>
<feature type="domain" description="BHLH" evidence="8">
    <location>
        <begin position="154"/>
        <end position="205"/>
    </location>
</feature>